<comment type="caution">
    <text evidence="4">The sequence shown here is derived from an EMBL/GenBank/DDBJ whole genome shotgun (WGS) entry which is preliminary data.</text>
</comment>
<evidence type="ECO:0000313" key="4">
    <source>
        <dbReference type="EMBL" id="KAK7415363.1"/>
    </source>
</evidence>
<gene>
    <name evidence="4" type="ORF">QQX98_005902</name>
</gene>
<dbReference type="PANTHER" id="PTHR10039">
    <property type="entry name" value="AMELOGENIN"/>
    <property type="match status" value="1"/>
</dbReference>
<dbReference type="Proteomes" id="UP001498476">
    <property type="component" value="Unassembled WGS sequence"/>
</dbReference>
<dbReference type="InterPro" id="IPR056884">
    <property type="entry name" value="NPHP3-like_N"/>
</dbReference>
<protein>
    <recommendedName>
        <fullName evidence="3">Nephrocystin 3-like N-terminal domain-containing protein</fullName>
    </recommendedName>
</protein>
<evidence type="ECO:0000259" key="3">
    <source>
        <dbReference type="Pfam" id="PF24883"/>
    </source>
</evidence>
<keyword evidence="1" id="KW-0677">Repeat</keyword>
<dbReference type="InterPro" id="IPR027417">
    <property type="entry name" value="P-loop_NTPase"/>
</dbReference>
<evidence type="ECO:0000313" key="5">
    <source>
        <dbReference type="Proteomes" id="UP001498476"/>
    </source>
</evidence>
<name>A0ABR1H2Q6_9HYPO</name>
<sequence>MEALGAAGSVITVIDMSAKLLAICSKYARGVRDAKGDIEELLNEVTELQKVAKNVQRLLNSPPGAKLKASRDLNKTLEATFKLLFDLEKTLQPETGRKLMSRVGLRSLKWPLQSAKLHSIVQRIRQHSNTIALALQVDQTTVLLDVDNKIDRVDDTLESVDQRMLLEMLPTTVGVSYNSHAEEHNSTCLENTRVELIRQIDDWVNDRQAQTILWLSGMTGTGKSTISRTVATTSAKRGYLGAIFFFKRGEADRGNLSRFYTTIAHQLACSKPNLAGQI</sequence>
<dbReference type="Gene3D" id="3.40.50.300">
    <property type="entry name" value="P-loop containing nucleotide triphosphate hydrolases"/>
    <property type="match status" value="1"/>
</dbReference>
<feature type="domain" description="Nephrocystin 3-like N-terminal" evidence="3">
    <location>
        <begin position="199"/>
        <end position="275"/>
    </location>
</feature>
<keyword evidence="2" id="KW-0175">Coiled coil</keyword>
<organism evidence="4 5">
    <name type="scientific">Neonectria punicea</name>
    <dbReference type="NCBI Taxonomy" id="979145"/>
    <lineage>
        <taxon>Eukaryota</taxon>
        <taxon>Fungi</taxon>
        <taxon>Dikarya</taxon>
        <taxon>Ascomycota</taxon>
        <taxon>Pezizomycotina</taxon>
        <taxon>Sordariomycetes</taxon>
        <taxon>Hypocreomycetidae</taxon>
        <taxon>Hypocreales</taxon>
        <taxon>Nectriaceae</taxon>
        <taxon>Neonectria</taxon>
    </lineage>
</organism>
<dbReference type="PANTHER" id="PTHR10039:SF16">
    <property type="entry name" value="GPI INOSITOL-DEACYLASE"/>
    <property type="match status" value="1"/>
</dbReference>
<dbReference type="SUPFAM" id="SSF52540">
    <property type="entry name" value="P-loop containing nucleoside triphosphate hydrolases"/>
    <property type="match status" value="1"/>
</dbReference>
<dbReference type="EMBL" id="JAZAVJ010000084">
    <property type="protein sequence ID" value="KAK7415363.1"/>
    <property type="molecule type" value="Genomic_DNA"/>
</dbReference>
<evidence type="ECO:0000256" key="1">
    <source>
        <dbReference type="ARBA" id="ARBA00022737"/>
    </source>
</evidence>
<evidence type="ECO:0000256" key="2">
    <source>
        <dbReference type="SAM" id="Coils"/>
    </source>
</evidence>
<feature type="coiled-coil region" evidence="2">
    <location>
        <begin position="31"/>
        <end position="58"/>
    </location>
</feature>
<dbReference type="Pfam" id="PF24883">
    <property type="entry name" value="NPHP3_N"/>
    <property type="match status" value="1"/>
</dbReference>
<proteinExistence type="predicted"/>
<accession>A0ABR1H2Q6</accession>
<keyword evidence="5" id="KW-1185">Reference proteome</keyword>
<reference evidence="4 5" key="1">
    <citation type="journal article" date="2025" name="Microbiol. Resour. Announc.">
        <title>Draft genome sequences for Neonectria magnoliae and Neonectria punicea, canker pathogens of Liriodendron tulipifera and Acer saccharum in West Virginia.</title>
        <authorList>
            <person name="Petronek H.M."/>
            <person name="Kasson M.T."/>
            <person name="Metheny A.M."/>
            <person name="Stauder C.M."/>
            <person name="Lovett B."/>
            <person name="Lynch S.C."/>
            <person name="Garnas J.R."/>
            <person name="Kasson L.R."/>
            <person name="Stajich J.E."/>
        </authorList>
    </citation>
    <scope>NUCLEOTIDE SEQUENCE [LARGE SCALE GENOMIC DNA]</scope>
    <source>
        <strain evidence="4 5">NRRL 64653</strain>
    </source>
</reference>